<evidence type="ECO:0000313" key="4">
    <source>
        <dbReference type="EMBL" id="KAH7430687.1"/>
    </source>
</evidence>
<dbReference type="OMA" id="MVHFIDA"/>
<dbReference type="AlphaFoldDB" id="A0A8T2U4K3"/>
<name>A0A8T2U4K3_CERRI</name>
<dbReference type="Gene3D" id="3.30.2320.30">
    <property type="entry name" value="ATP synthase, E subunit, C-terminal"/>
    <property type="match status" value="1"/>
</dbReference>
<dbReference type="GO" id="GO:0046961">
    <property type="term" value="F:proton-transporting ATPase activity, rotational mechanism"/>
    <property type="evidence" value="ECO:0007669"/>
    <property type="project" value="InterPro"/>
</dbReference>
<evidence type="ECO:0000256" key="1">
    <source>
        <dbReference type="ARBA" id="ARBA00005901"/>
    </source>
</evidence>
<dbReference type="OrthoDB" id="10263003at2759"/>
<dbReference type="EMBL" id="CM035413">
    <property type="protein sequence ID" value="KAH7430688.1"/>
    <property type="molecule type" value="Genomic_DNA"/>
</dbReference>
<proteinExistence type="inferred from homology"/>
<dbReference type="InterPro" id="IPR002842">
    <property type="entry name" value="ATPase_V1_Esu"/>
</dbReference>
<comment type="caution">
    <text evidence="4">The sequence shown here is derived from an EMBL/GenBank/DDBJ whole genome shotgun (WGS) entry which is preliminary data.</text>
</comment>
<reference evidence="4" key="1">
    <citation type="submission" date="2021-08" db="EMBL/GenBank/DDBJ databases">
        <title>WGS assembly of Ceratopteris richardii.</title>
        <authorList>
            <person name="Marchant D.B."/>
            <person name="Chen G."/>
            <person name="Jenkins J."/>
            <person name="Shu S."/>
            <person name="Leebens-Mack J."/>
            <person name="Grimwood J."/>
            <person name="Schmutz J."/>
            <person name="Soltis P."/>
            <person name="Soltis D."/>
            <person name="Chen Z.-H."/>
        </authorList>
    </citation>
    <scope>NUCLEOTIDE SEQUENCE</scope>
    <source>
        <strain evidence="4">Whitten #5841</strain>
        <tissue evidence="4">Leaf</tissue>
    </source>
</reference>
<dbReference type="EMBL" id="CM035413">
    <property type="protein sequence ID" value="KAH7430687.1"/>
    <property type="molecule type" value="Genomic_DNA"/>
</dbReference>
<dbReference type="GO" id="GO:0033178">
    <property type="term" value="C:proton-transporting two-sector ATPase complex, catalytic domain"/>
    <property type="evidence" value="ECO:0007669"/>
    <property type="project" value="InterPro"/>
</dbReference>
<dbReference type="Pfam" id="PF01991">
    <property type="entry name" value="vATP-synt_E"/>
    <property type="match status" value="1"/>
</dbReference>
<dbReference type="Proteomes" id="UP000825935">
    <property type="component" value="Chromosome 8"/>
</dbReference>
<comment type="similarity">
    <text evidence="1">Belongs to the V-ATPase E subunit family.</text>
</comment>
<dbReference type="InterPro" id="IPR038495">
    <property type="entry name" value="ATPase_E_C"/>
</dbReference>
<sequence length="227" mass="26369">MEGLYRDRLQQMVDFIKQEANEKAREIYVSGEEEFVILKQEILEVGKRKIKQEYEKKEKHVELRKKIEYSMQLNNSRIRVLQAQDDLVQSIKEAAKKKIYALSTNHRVYRHLIRDLVVQGLIMLKEPYVVLQCRHVDVELVKTVLQLAKDKYAAKMKAHPPDVVIDDKFFLAADGDCAGGVILTSKDGRIICDNTLDSRLEVTFRQILPEIWRRLLGNGMSVNRADT</sequence>
<evidence type="ECO:0000256" key="2">
    <source>
        <dbReference type="ARBA" id="ARBA00022448"/>
    </source>
</evidence>
<gene>
    <name evidence="4" type="ORF">KP509_08G009200</name>
</gene>
<keyword evidence="2" id="KW-0813">Transport</keyword>
<dbReference type="SUPFAM" id="SSF160527">
    <property type="entry name" value="V-type ATPase subunit E-like"/>
    <property type="match status" value="1"/>
</dbReference>
<accession>A0A8T2U4K3</accession>
<evidence type="ECO:0000313" key="5">
    <source>
        <dbReference type="Proteomes" id="UP000825935"/>
    </source>
</evidence>
<dbReference type="HAMAP" id="MF_00311">
    <property type="entry name" value="ATP_synth_E_arch"/>
    <property type="match status" value="1"/>
</dbReference>
<dbReference type="PANTHER" id="PTHR45715">
    <property type="entry name" value="ATPASE H+-TRANSPORTING V1 SUBUNIT E1A-RELATED"/>
    <property type="match status" value="1"/>
</dbReference>
<keyword evidence="3" id="KW-0406">Ion transport</keyword>
<organism evidence="4 5">
    <name type="scientific">Ceratopteris richardii</name>
    <name type="common">Triangle waterfern</name>
    <dbReference type="NCBI Taxonomy" id="49495"/>
    <lineage>
        <taxon>Eukaryota</taxon>
        <taxon>Viridiplantae</taxon>
        <taxon>Streptophyta</taxon>
        <taxon>Embryophyta</taxon>
        <taxon>Tracheophyta</taxon>
        <taxon>Polypodiopsida</taxon>
        <taxon>Polypodiidae</taxon>
        <taxon>Polypodiales</taxon>
        <taxon>Pteridineae</taxon>
        <taxon>Pteridaceae</taxon>
        <taxon>Parkerioideae</taxon>
        <taxon>Ceratopteris</taxon>
    </lineage>
</organism>
<keyword evidence="5" id="KW-1185">Reference proteome</keyword>
<evidence type="ECO:0000256" key="3">
    <source>
        <dbReference type="ARBA" id="ARBA00023065"/>
    </source>
</evidence>
<protein>
    <submittedName>
        <fullName evidence="4">Uncharacterized protein</fullName>
    </submittedName>
</protein>
<dbReference type="Gene3D" id="6.10.250.1620">
    <property type="match status" value="1"/>
</dbReference>